<keyword evidence="6" id="KW-1185">Reference proteome</keyword>
<sequence length="529" mass="55355">MSRGITPGELRAALTDGGEIAVVDTREGDAYAEGHISVAVPVPDSSLELEIGTRVPRRSTRVVIVGDGADRLAALGYTDVRVLDGGVRAWADAGFELITGLNSLSKALGEFVERRYQTPRITVEELKRKQDAGEDLIVLDTRPLPEYRHIAIPGGRPAPGAELLYRVFDQIPSPATQIVVNCAGRTRAIIGAQALINAGVPNPVVSLENGTSAWLFAGFEPVAGAAELLDAPSPDALDRSGQAAGRIRERFGIAVLGELPPDDPARTTYLFDIRTPDEYAAGHLPGSVSAPGGQLVQATDLYIGVRPARIILVDTPDLVRSSITASWLRQLGLDSVAVHPAPASARTAGEESAEPVGGKVAAAEDSAEPGAGVLTVAELSAKLAAGEPVTVVDLQPPAAYFETRHHIPGSLVTRRSTLLRDPGLLSDAVREGSVVLVSADGRLARLAASEIPGALALAGGVAAWSAAGLSTATGTDQKPLTDTDALPPTPDLDARKAAFAEYVAWGDRIIDQLDRDGLVSFRQFEEVPA</sequence>
<accession>A0A919T6X1</accession>
<feature type="domain" description="Rhodanese" evidence="4">
    <location>
        <begin position="264"/>
        <end position="344"/>
    </location>
</feature>
<dbReference type="PANTHER" id="PTHR43855:SF1">
    <property type="entry name" value="THIOSULFATE SULFURTRANSFERASE"/>
    <property type="match status" value="1"/>
</dbReference>
<dbReference type="InterPro" id="IPR001763">
    <property type="entry name" value="Rhodanese-like_dom"/>
</dbReference>
<evidence type="ECO:0000313" key="6">
    <source>
        <dbReference type="Proteomes" id="UP000677082"/>
    </source>
</evidence>
<evidence type="ECO:0000259" key="4">
    <source>
        <dbReference type="PROSITE" id="PS50206"/>
    </source>
</evidence>
<evidence type="ECO:0000256" key="2">
    <source>
        <dbReference type="ARBA" id="ARBA00022737"/>
    </source>
</evidence>
<gene>
    <name evidence="5" type="ORF">Ato02nite_016050</name>
</gene>
<dbReference type="RefSeq" id="WP_213005765.1">
    <property type="nucleotide sequence ID" value="NZ_BOQN01000019.1"/>
</dbReference>
<organism evidence="5 6">
    <name type="scientific">Paractinoplanes toevensis</name>
    <dbReference type="NCBI Taxonomy" id="571911"/>
    <lineage>
        <taxon>Bacteria</taxon>
        <taxon>Bacillati</taxon>
        <taxon>Actinomycetota</taxon>
        <taxon>Actinomycetes</taxon>
        <taxon>Micromonosporales</taxon>
        <taxon>Micromonosporaceae</taxon>
        <taxon>Paractinoplanes</taxon>
    </lineage>
</organism>
<dbReference type="EMBL" id="BOQN01000019">
    <property type="protein sequence ID" value="GIM89812.1"/>
    <property type="molecule type" value="Genomic_DNA"/>
</dbReference>
<evidence type="ECO:0000313" key="5">
    <source>
        <dbReference type="EMBL" id="GIM89812.1"/>
    </source>
</evidence>
<comment type="caution">
    <text evidence="5">The sequence shown here is derived from an EMBL/GenBank/DDBJ whole genome shotgun (WGS) entry which is preliminary data.</text>
</comment>
<proteinExistence type="predicted"/>
<dbReference type="Proteomes" id="UP000677082">
    <property type="component" value="Unassembled WGS sequence"/>
</dbReference>
<keyword evidence="2" id="KW-0677">Repeat</keyword>
<feature type="domain" description="Rhodanese" evidence="4">
    <location>
        <begin position="16"/>
        <end position="99"/>
    </location>
</feature>
<dbReference type="GO" id="GO:0004792">
    <property type="term" value="F:thiosulfate-cyanide sulfurtransferase activity"/>
    <property type="evidence" value="ECO:0007669"/>
    <property type="project" value="UniProtKB-EC"/>
</dbReference>
<dbReference type="SMART" id="SM00450">
    <property type="entry name" value="RHOD"/>
    <property type="match status" value="4"/>
</dbReference>
<dbReference type="Pfam" id="PF00581">
    <property type="entry name" value="Rhodanese"/>
    <property type="match status" value="3"/>
</dbReference>
<evidence type="ECO:0000256" key="1">
    <source>
        <dbReference type="ARBA" id="ARBA00012245"/>
    </source>
</evidence>
<dbReference type="SUPFAM" id="SSF52821">
    <property type="entry name" value="Rhodanese/Cell cycle control phosphatase"/>
    <property type="match status" value="4"/>
</dbReference>
<name>A0A919T6X1_9ACTN</name>
<dbReference type="PROSITE" id="PS50206">
    <property type="entry name" value="RHODANESE_3"/>
    <property type="match status" value="3"/>
</dbReference>
<dbReference type="PANTHER" id="PTHR43855">
    <property type="entry name" value="THIOSULFATE SULFURTRANSFERASE"/>
    <property type="match status" value="1"/>
</dbReference>
<dbReference type="InterPro" id="IPR051126">
    <property type="entry name" value="Thiosulfate_sulfurtransferase"/>
</dbReference>
<dbReference type="EC" id="2.8.1.1" evidence="1"/>
<dbReference type="AlphaFoldDB" id="A0A919T6X1"/>
<reference evidence="5 6" key="1">
    <citation type="submission" date="2021-03" db="EMBL/GenBank/DDBJ databases">
        <title>Whole genome shotgun sequence of Actinoplanes toevensis NBRC 105298.</title>
        <authorList>
            <person name="Komaki H."/>
            <person name="Tamura T."/>
        </authorList>
    </citation>
    <scope>NUCLEOTIDE SEQUENCE [LARGE SCALE GENOMIC DNA]</scope>
    <source>
        <strain evidence="5 6">NBRC 105298</strain>
    </source>
</reference>
<protein>
    <recommendedName>
        <fullName evidence="1">thiosulfate sulfurtransferase</fullName>
        <ecNumber evidence="1">2.8.1.1</ecNumber>
    </recommendedName>
</protein>
<evidence type="ECO:0000256" key="3">
    <source>
        <dbReference type="ARBA" id="ARBA00047549"/>
    </source>
</evidence>
<dbReference type="Gene3D" id="3.40.250.10">
    <property type="entry name" value="Rhodanese-like domain"/>
    <property type="match status" value="4"/>
</dbReference>
<dbReference type="InterPro" id="IPR036873">
    <property type="entry name" value="Rhodanese-like_dom_sf"/>
</dbReference>
<comment type="catalytic activity">
    <reaction evidence="3">
        <text>thiosulfate + hydrogen cyanide = thiocyanate + sulfite + 2 H(+)</text>
        <dbReference type="Rhea" id="RHEA:16881"/>
        <dbReference type="ChEBI" id="CHEBI:15378"/>
        <dbReference type="ChEBI" id="CHEBI:17359"/>
        <dbReference type="ChEBI" id="CHEBI:18022"/>
        <dbReference type="ChEBI" id="CHEBI:18407"/>
        <dbReference type="ChEBI" id="CHEBI:33542"/>
        <dbReference type="EC" id="2.8.1.1"/>
    </reaction>
</comment>
<feature type="domain" description="Rhodanese" evidence="4">
    <location>
        <begin position="132"/>
        <end position="223"/>
    </location>
</feature>